<sequence>MNPIEYARSKKWETVRYTLIYEKGEKETKPTERMKPEEISTLPVASQSAYLTKEEEGRAYFMSYSEKENVFIDLRDTNVVNEPPERVIIVMEHVKE</sequence>
<organism evidence="1 2">
    <name type="scientific">Parageobacillus genomosp. 1</name>
    <dbReference type="NCBI Taxonomy" id="1295642"/>
    <lineage>
        <taxon>Bacteria</taxon>
        <taxon>Bacillati</taxon>
        <taxon>Bacillota</taxon>
        <taxon>Bacilli</taxon>
        <taxon>Bacillales</taxon>
        <taxon>Anoxybacillaceae</taxon>
        <taxon>Parageobacillus</taxon>
    </lineage>
</organism>
<gene>
    <name evidence="1" type="ORF">H839_08274</name>
</gene>
<proteinExistence type="predicted"/>
<dbReference type="RefSeq" id="WP_043904706.1">
    <property type="nucleotide sequence ID" value="NZ_CM002692.1"/>
</dbReference>
<dbReference type="AlphaFoldDB" id="A0ABC9VGH3"/>
<evidence type="ECO:0000313" key="1">
    <source>
        <dbReference type="EMBL" id="EZP77614.1"/>
    </source>
</evidence>
<reference evidence="1 2" key="1">
    <citation type="journal article" date="2014" name="Appl. Microbiol. Biotechnol.">
        <title>Transformable facultative thermophile Geobacillus stearothermophilus NUB3621 as a host strain for metabolic engineering.</title>
        <authorList>
            <person name="Blanchard K."/>
            <person name="Robic S."/>
            <person name="Matsumura I."/>
        </authorList>
    </citation>
    <scope>NUCLEOTIDE SEQUENCE [LARGE SCALE GENOMIC DNA]</scope>
    <source>
        <strain evidence="1 2">NUB3621</strain>
    </source>
</reference>
<name>A0ABC9VGH3_9BACL</name>
<evidence type="ECO:0008006" key="3">
    <source>
        <dbReference type="Google" id="ProtNLM"/>
    </source>
</evidence>
<dbReference type="Proteomes" id="UP000023566">
    <property type="component" value="Chromosome"/>
</dbReference>
<dbReference type="EMBL" id="AOTZ01000004">
    <property type="protein sequence ID" value="EZP77614.1"/>
    <property type="molecule type" value="Genomic_DNA"/>
</dbReference>
<comment type="caution">
    <text evidence="1">The sequence shown here is derived from an EMBL/GenBank/DDBJ whole genome shotgun (WGS) entry which is preliminary data.</text>
</comment>
<accession>A0ABC9VGH3</accession>
<keyword evidence="2" id="KW-1185">Reference proteome</keyword>
<evidence type="ECO:0000313" key="2">
    <source>
        <dbReference type="Proteomes" id="UP000023566"/>
    </source>
</evidence>
<protein>
    <recommendedName>
        <fullName evidence="3">Lipoprotein</fullName>
    </recommendedName>
</protein>